<name>A0A6J5LN29_9CAUD</name>
<protein>
    <submittedName>
        <fullName evidence="2">Uncharacterized protein</fullName>
    </submittedName>
</protein>
<dbReference type="EMBL" id="LR796283">
    <property type="protein sequence ID" value="CAB4134437.1"/>
    <property type="molecule type" value="Genomic_DNA"/>
</dbReference>
<evidence type="ECO:0000313" key="1">
    <source>
        <dbReference type="EMBL" id="CAB4127736.1"/>
    </source>
</evidence>
<reference evidence="2" key="1">
    <citation type="submission" date="2020-04" db="EMBL/GenBank/DDBJ databases">
        <authorList>
            <person name="Chiriac C."/>
            <person name="Salcher M."/>
            <person name="Ghai R."/>
            <person name="Kavagutti S V."/>
        </authorList>
    </citation>
    <scope>NUCLEOTIDE SEQUENCE</scope>
</reference>
<proteinExistence type="predicted"/>
<dbReference type="EMBL" id="LR796217">
    <property type="protein sequence ID" value="CAB4127736.1"/>
    <property type="molecule type" value="Genomic_DNA"/>
</dbReference>
<sequence>MSNFQTFALITEGNISTAPSTFTGSTSDSLGTVTTTGYLNDLGNDGKIKANDLIYVNYSDTSVFPLNTGLSALLGIFQVTYSSPNWSATQLTPLTELSASVAITAAQFNGAYAAPVELVSAPGSNKLLVLDSLSLVMTYGSADYAAGGVVAVQWGDTVDGAGVIASTTLAAADFFAAASTVFQFNRGVVPAPFSTTVDQGLYLSNVTQPFTTGDSTFVANLNYHVVATA</sequence>
<gene>
    <name evidence="2" type="ORF">UFOVP269_57</name>
    <name evidence="1" type="ORF">UFOVP98_13</name>
</gene>
<accession>A0A6J5LN29</accession>
<organism evidence="2">
    <name type="scientific">uncultured Caudovirales phage</name>
    <dbReference type="NCBI Taxonomy" id="2100421"/>
    <lineage>
        <taxon>Viruses</taxon>
        <taxon>Duplodnaviria</taxon>
        <taxon>Heunggongvirae</taxon>
        <taxon>Uroviricota</taxon>
        <taxon>Caudoviricetes</taxon>
        <taxon>Peduoviridae</taxon>
        <taxon>Maltschvirus</taxon>
        <taxon>Maltschvirus maltsch</taxon>
    </lineage>
</organism>
<evidence type="ECO:0000313" key="2">
    <source>
        <dbReference type="EMBL" id="CAB4134437.1"/>
    </source>
</evidence>